<name>A0A0F9FAA7_9ZZZZ</name>
<feature type="compositionally biased region" description="Low complexity" evidence="1">
    <location>
        <begin position="72"/>
        <end position="82"/>
    </location>
</feature>
<organism evidence="2">
    <name type="scientific">marine sediment metagenome</name>
    <dbReference type="NCBI Taxonomy" id="412755"/>
    <lineage>
        <taxon>unclassified sequences</taxon>
        <taxon>metagenomes</taxon>
        <taxon>ecological metagenomes</taxon>
    </lineage>
</organism>
<feature type="region of interest" description="Disordered" evidence="1">
    <location>
        <begin position="1"/>
        <end position="29"/>
    </location>
</feature>
<evidence type="ECO:0000313" key="2">
    <source>
        <dbReference type="EMBL" id="KKL48032.1"/>
    </source>
</evidence>
<accession>A0A0F9FAA7</accession>
<reference evidence="2" key="1">
    <citation type="journal article" date="2015" name="Nature">
        <title>Complex archaea that bridge the gap between prokaryotes and eukaryotes.</title>
        <authorList>
            <person name="Spang A."/>
            <person name="Saw J.H."/>
            <person name="Jorgensen S.L."/>
            <person name="Zaremba-Niedzwiedzka K."/>
            <person name="Martijn J."/>
            <person name="Lind A.E."/>
            <person name="van Eijk R."/>
            <person name="Schleper C."/>
            <person name="Guy L."/>
            <person name="Ettema T.J."/>
        </authorList>
    </citation>
    <scope>NUCLEOTIDE SEQUENCE</scope>
</reference>
<comment type="caution">
    <text evidence="2">The sequence shown here is derived from an EMBL/GenBank/DDBJ whole genome shotgun (WGS) entry which is preliminary data.</text>
</comment>
<feature type="region of interest" description="Disordered" evidence="1">
    <location>
        <begin position="58"/>
        <end position="91"/>
    </location>
</feature>
<feature type="compositionally biased region" description="Basic and acidic residues" evidence="1">
    <location>
        <begin position="14"/>
        <end position="24"/>
    </location>
</feature>
<feature type="compositionally biased region" description="Polar residues" evidence="1">
    <location>
        <begin position="1"/>
        <end position="10"/>
    </location>
</feature>
<proteinExistence type="predicted"/>
<evidence type="ECO:0000256" key="1">
    <source>
        <dbReference type="SAM" id="MobiDB-lite"/>
    </source>
</evidence>
<dbReference type="AlphaFoldDB" id="A0A0F9FAA7"/>
<evidence type="ECO:0008006" key="3">
    <source>
        <dbReference type="Google" id="ProtNLM"/>
    </source>
</evidence>
<protein>
    <recommendedName>
        <fullName evidence="3">DUF736 domain-containing protein</fullName>
    </recommendedName>
</protein>
<sequence length="91" mass="10198">MTEYDNTNSGALFKNDDKDEEHPNWADYQGSIDVEGTNYWISAWLKKSKKGVNYMSLSVRPKGSQRAPTPQPSQEAPPAAATDDFDDDIPF</sequence>
<gene>
    <name evidence="2" type="ORF">LCGC14_2329580</name>
</gene>
<dbReference type="EMBL" id="LAZR01033454">
    <property type="protein sequence ID" value="KKL48032.1"/>
    <property type="molecule type" value="Genomic_DNA"/>
</dbReference>